<evidence type="ECO:0000313" key="9">
    <source>
        <dbReference type="Proteomes" id="UP000619743"/>
    </source>
</evidence>
<dbReference type="RefSeq" id="WP_087506739.1">
    <property type="nucleotide sequence ID" value="NZ_BMDX01000016.1"/>
</dbReference>
<dbReference type="OrthoDB" id="9807064at2"/>
<dbReference type="InterPro" id="IPR008988">
    <property type="entry name" value="Transcriptional_repressor_C"/>
</dbReference>
<dbReference type="GO" id="GO:0004077">
    <property type="term" value="F:biotin--[biotin carboxyl-carrier protein] ligase activity"/>
    <property type="evidence" value="ECO:0007669"/>
    <property type="project" value="UniProtKB-UniRule"/>
</dbReference>
<dbReference type="Gene3D" id="1.10.10.10">
    <property type="entry name" value="Winged helix-like DNA-binding domain superfamily/Winged helix DNA-binding domain"/>
    <property type="match status" value="1"/>
</dbReference>
<protein>
    <recommendedName>
        <fullName evidence="6">Bifunctional ligase/repressor BirA</fullName>
    </recommendedName>
    <alternativeName>
        <fullName evidence="6">Biotin operon repressor</fullName>
    </alternativeName>
    <alternativeName>
        <fullName evidence="6">Biotin--[acetyl-CoA-carboxylase] ligase</fullName>
        <ecNumber evidence="6">6.3.4.15</ecNumber>
    </alternativeName>
    <alternativeName>
        <fullName evidence="6">Biotin--protein ligase</fullName>
    </alternativeName>
    <alternativeName>
        <fullName evidence="6">Biotin-[acetyl-CoA carboxylase] synthetase</fullName>
    </alternativeName>
</protein>
<evidence type="ECO:0000256" key="6">
    <source>
        <dbReference type="HAMAP-Rule" id="MF_00978"/>
    </source>
</evidence>
<dbReference type="Proteomes" id="UP000619743">
    <property type="component" value="Unassembled WGS sequence"/>
</dbReference>
<evidence type="ECO:0000313" key="8">
    <source>
        <dbReference type="EMBL" id="GGA84592.1"/>
    </source>
</evidence>
<dbReference type="GO" id="GO:0005524">
    <property type="term" value="F:ATP binding"/>
    <property type="evidence" value="ECO:0007669"/>
    <property type="project" value="UniProtKB-UniRule"/>
</dbReference>
<dbReference type="PANTHER" id="PTHR12835">
    <property type="entry name" value="BIOTIN PROTEIN LIGASE"/>
    <property type="match status" value="1"/>
</dbReference>
<dbReference type="Pfam" id="PF08279">
    <property type="entry name" value="HTH_11"/>
    <property type="match status" value="1"/>
</dbReference>
<dbReference type="CDD" id="cd00090">
    <property type="entry name" value="HTH_ARSR"/>
    <property type="match status" value="1"/>
</dbReference>
<dbReference type="CDD" id="cd16442">
    <property type="entry name" value="BPL"/>
    <property type="match status" value="1"/>
</dbReference>
<dbReference type="AlphaFoldDB" id="A0A8J2U801"/>
<evidence type="ECO:0000256" key="1">
    <source>
        <dbReference type="ARBA" id="ARBA00022598"/>
    </source>
</evidence>
<keyword evidence="6" id="KW-0678">Repressor</keyword>
<evidence type="ECO:0000256" key="4">
    <source>
        <dbReference type="ARBA" id="ARBA00023267"/>
    </source>
</evidence>
<dbReference type="PROSITE" id="PS51733">
    <property type="entry name" value="BPL_LPL_CATALYTIC"/>
    <property type="match status" value="1"/>
</dbReference>
<comment type="similarity">
    <text evidence="6">Belongs to the biotin--protein ligase family.</text>
</comment>
<comment type="function">
    <text evidence="6">Acts both as a biotin--[acetyl-CoA-carboxylase] ligase and a biotin-operon repressor. In the presence of ATP, BirA activates biotin to form the BirA-biotinyl-5'-adenylate (BirA-bio-5'-AMP or holoBirA) complex. HoloBirA can either transfer the biotinyl moiety to the biotin carboxyl carrier protein (BCCP) subunit of acetyl-CoA carboxylase, or bind to the biotin operator site and inhibit transcription of the operon.</text>
</comment>
<dbReference type="InterPro" id="IPR004408">
    <property type="entry name" value="Biotin_CoA_COase_ligase"/>
</dbReference>
<dbReference type="GO" id="GO:0005737">
    <property type="term" value="C:cytoplasm"/>
    <property type="evidence" value="ECO:0007669"/>
    <property type="project" value="TreeGrafter"/>
</dbReference>
<evidence type="ECO:0000256" key="2">
    <source>
        <dbReference type="ARBA" id="ARBA00022741"/>
    </source>
</evidence>
<gene>
    <name evidence="6 8" type="primary">birA</name>
    <name evidence="8" type="ORF">GCM10011369_28310</name>
</gene>
<dbReference type="InterPro" id="IPR036388">
    <property type="entry name" value="WH-like_DNA-bd_sf"/>
</dbReference>
<keyword evidence="6" id="KW-0805">Transcription regulation</keyword>
<dbReference type="InterPro" id="IPR045864">
    <property type="entry name" value="aa-tRNA-synth_II/BPL/LPL"/>
</dbReference>
<feature type="domain" description="BPL/LPL catalytic" evidence="7">
    <location>
        <begin position="72"/>
        <end position="262"/>
    </location>
</feature>
<sequence length="331" mass="36427">MRKPTFESKRAILQQLSADNFVSGTDLAARLQISRSAIARHISELQDLGVDIYVVKGRGYKLGARLDLIESEVLAMLIDDWRPQDAELHVYPLIDSTNQFWLDRHPQQPPSASVCFAECQSAGRGRRGRSWQSPFGGALYCSVWWRSDNNLSELMGLSVAIGLALTRWLVDLGVPAQVKWPNDIYIKQKKVAGILVELESGKDGKGSAVVGVGLNIKLPDSVSANIDQPWTDLSQWLVPLPARTQLAAGLYQALVECLQRFEAGGLQQCLADWPKHDVYADKAIRLQMGDHQVAGICRGVDGQGALVIETGDGRRSFFGGEISVRPDHVVD</sequence>
<feature type="binding site" evidence="6">
    <location>
        <begin position="124"/>
        <end position="126"/>
    </location>
    <ligand>
        <name>biotin</name>
        <dbReference type="ChEBI" id="CHEBI:57586"/>
    </ligand>
</feature>
<dbReference type="NCBIfam" id="NF008847">
    <property type="entry name" value="PRK11886.1-2"/>
    <property type="match status" value="1"/>
</dbReference>
<evidence type="ECO:0000256" key="3">
    <source>
        <dbReference type="ARBA" id="ARBA00022840"/>
    </source>
</evidence>
<dbReference type="Gene3D" id="2.30.30.100">
    <property type="match status" value="1"/>
</dbReference>
<dbReference type="SUPFAM" id="SSF46785">
    <property type="entry name" value="Winged helix' DNA-binding domain"/>
    <property type="match status" value="1"/>
</dbReference>
<keyword evidence="3 6" id="KW-0067">ATP-binding</keyword>
<proteinExistence type="inferred from homology"/>
<dbReference type="EC" id="6.3.4.15" evidence="6"/>
<dbReference type="NCBIfam" id="TIGR00121">
    <property type="entry name" value="birA_ligase"/>
    <property type="match status" value="1"/>
</dbReference>
<dbReference type="Gene3D" id="3.30.930.10">
    <property type="entry name" value="Bira Bifunctional Protein, Domain 2"/>
    <property type="match status" value="1"/>
</dbReference>
<comment type="catalytic activity">
    <reaction evidence="5 6">
        <text>biotin + L-lysyl-[protein] + ATP = N(6)-biotinyl-L-lysyl-[protein] + AMP + diphosphate + H(+)</text>
        <dbReference type="Rhea" id="RHEA:11756"/>
        <dbReference type="Rhea" id="RHEA-COMP:9752"/>
        <dbReference type="Rhea" id="RHEA-COMP:10505"/>
        <dbReference type="ChEBI" id="CHEBI:15378"/>
        <dbReference type="ChEBI" id="CHEBI:29969"/>
        <dbReference type="ChEBI" id="CHEBI:30616"/>
        <dbReference type="ChEBI" id="CHEBI:33019"/>
        <dbReference type="ChEBI" id="CHEBI:57586"/>
        <dbReference type="ChEBI" id="CHEBI:83144"/>
        <dbReference type="ChEBI" id="CHEBI:456215"/>
        <dbReference type="EC" id="6.3.4.15"/>
    </reaction>
</comment>
<dbReference type="EMBL" id="BMDX01000016">
    <property type="protein sequence ID" value="GGA84592.1"/>
    <property type="molecule type" value="Genomic_DNA"/>
</dbReference>
<dbReference type="Pfam" id="PF02237">
    <property type="entry name" value="BPL_C"/>
    <property type="match status" value="1"/>
</dbReference>
<accession>A0A8J2U801</accession>
<dbReference type="Pfam" id="PF03099">
    <property type="entry name" value="BPL_LplA_LipB"/>
    <property type="match status" value="1"/>
</dbReference>
<keyword evidence="6" id="KW-0238">DNA-binding</keyword>
<keyword evidence="4 6" id="KW-0092">Biotin</keyword>
<dbReference type="InterPro" id="IPR004143">
    <property type="entry name" value="BPL_LPL_catalytic"/>
</dbReference>
<keyword evidence="2 6" id="KW-0547">Nucleotide-binding</keyword>
<dbReference type="InterPro" id="IPR003142">
    <property type="entry name" value="BPL_C"/>
</dbReference>
<dbReference type="GO" id="GO:0006355">
    <property type="term" value="P:regulation of DNA-templated transcription"/>
    <property type="evidence" value="ECO:0007669"/>
    <property type="project" value="UniProtKB-UniRule"/>
</dbReference>
<dbReference type="PANTHER" id="PTHR12835:SF5">
    <property type="entry name" value="BIOTIN--PROTEIN LIGASE"/>
    <property type="match status" value="1"/>
</dbReference>
<feature type="binding site" evidence="6">
    <location>
        <position position="190"/>
    </location>
    <ligand>
        <name>biotin</name>
        <dbReference type="ChEBI" id="CHEBI:57586"/>
    </ligand>
</feature>
<dbReference type="GO" id="GO:0003677">
    <property type="term" value="F:DNA binding"/>
    <property type="evidence" value="ECO:0007669"/>
    <property type="project" value="UniProtKB-UniRule"/>
</dbReference>
<reference evidence="9" key="1">
    <citation type="journal article" date="2019" name="Int. J. Syst. Evol. Microbiol.">
        <title>The Global Catalogue of Microorganisms (GCM) 10K type strain sequencing project: providing services to taxonomists for standard genome sequencing and annotation.</title>
        <authorList>
            <consortium name="The Broad Institute Genomics Platform"/>
            <consortium name="The Broad Institute Genome Sequencing Center for Infectious Disease"/>
            <person name="Wu L."/>
            <person name="Ma J."/>
        </authorList>
    </citation>
    <scope>NUCLEOTIDE SEQUENCE [LARGE SCALE GENOMIC DNA]</scope>
    <source>
        <strain evidence="9">CGMCC 1.10130</strain>
    </source>
</reference>
<dbReference type="SUPFAM" id="SSF55681">
    <property type="entry name" value="Class II aaRS and biotin synthetases"/>
    <property type="match status" value="1"/>
</dbReference>
<dbReference type="InterPro" id="IPR036390">
    <property type="entry name" value="WH_DNA-bd_sf"/>
</dbReference>
<evidence type="ECO:0000259" key="7">
    <source>
        <dbReference type="PROSITE" id="PS51733"/>
    </source>
</evidence>
<organism evidence="8 9">
    <name type="scientific">Neiella marina</name>
    <dbReference type="NCBI Taxonomy" id="508461"/>
    <lineage>
        <taxon>Bacteria</taxon>
        <taxon>Pseudomonadati</taxon>
        <taxon>Pseudomonadota</taxon>
        <taxon>Gammaproteobacteria</taxon>
        <taxon>Alteromonadales</taxon>
        <taxon>Echinimonadaceae</taxon>
        <taxon>Neiella</taxon>
    </lineage>
</organism>
<keyword evidence="1 6" id="KW-0436">Ligase</keyword>
<dbReference type="SUPFAM" id="SSF50037">
    <property type="entry name" value="C-terminal domain of transcriptional repressors"/>
    <property type="match status" value="1"/>
</dbReference>
<dbReference type="InterPro" id="IPR013196">
    <property type="entry name" value="HTH_11"/>
</dbReference>
<dbReference type="InterPro" id="IPR030855">
    <property type="entry name" value="Bifunct_BirA"/>
</dbReference>
<feature type="DNA-binding region" description="H-T-H motif" evidence="6">
    <location>
        <begin position="24"/>
        <end position="43"/>
    </location>
</feature>
<dbReference type="HAMAP" id="MF_00978">
    <property type="entry name" value="Bifunct_BirA"/>
    <property type="match status" value="1"/>
</dbReference>
<dbReference type="InterPro" id="IPR011991">
    <property type="entry name" value="ArsR-like_HTH"/>
</dbReference>
<evidence type="ECO:0000256" key="5">
    <source>
        <dbReference type="ARBA" id="ARBA00047846"/>
    </source>
</evidence>
<name>A0A8J2U801_9GAMM</name>
<keyword evidence="6" id="KW-0804">Transcription</keyword>
<feature type="binding site" evidence="6">
    <location>
        <position position="120"/>
    </location>
    <ligand>
        <name>biotin</name>
        <dbReference type="ChEBI" id="CHEBI:57586"/>
    </ligand>
</feature>
<comment type="caution">
    <text evidence="8">The sequence shown here is derived from an EMBL/GenBank/DDBJ whole genome shotgun (WGS) entry which is preliminary data.</text>
</comment>
<feature type="binding site" evidence="6">
    <location>
        <begin position="96"/>
        <end position="98"/>
    </location>
    <ligand>
        <name>biotin</name>
        <dbReference type="ChEBI" id="CHEBI:57586"/>
    </ligand>
</feature>
<keyword evidence="9" id="KW-1185">Reference proteome</keyword>